<dbReference type="PRINTS" id="PR00081">
    <property type="entry name" value="GDHRDH"/>
</dbReference>
<organism evidence="3 4">
    <name type="scientific">Hymenoscyphus albidus</name>
    <dbReference type="NCBI Taxonomy" id="595503"/>
    <lineage>
        <taxon>Eukaryota</taxon>
        <taxon>Fungi</taxon>
        <taxon>Dikarya</taxon>
        <taxon>Ascomycota</taxon>
        <taxon>Pezizomycotina</taxon>
        <taxon>Leotiomycetes</taxon>
        <taxon>Helotiales</taxon>
        <taxon>Helotiaceae</taxon>
        <taxon>Hymenoscyphus</taxon>
    </lineage>
</organism>
<dbReference type="PANTHER" id="PTHR24320:SF148">
    <property type="entry name" value="NAD(P)-BINDING ROSSMANN-FOLD SUPERFAMILY PROTEIN"/>
    <property type="match status" value="1"/>
</dbReference>
<dbReference type="AlphaFoldDB" id="A0A9N9M1V8"/>
<dbReference type="InterPro" id="IPR002347">
    <property type="entry name" value="SDR_fam"/>
</dbReference>
<gene>
    <name evidence="3" type="ORF">HYALB_00006768</name>
</gene>
<protein>
    <recommendedName>
        <fullName evidence="5">Short-chain dehydrogenase</fullName>
    </recommendedName>
</protein>
<evidence type="ECO:0008006" key="5">
    <source>
        <dbReference type="Google" id="ProtNLM"/>
    </source>
</evidence>
<comment type="caution">
    <text evidence="3">The sequence shown here is derived from an EMBL/GenBank/DDBJ whole genome shotgun (WGS) entry which is preliminary data.</text>
</comment>
<keyword evidence="2" id="KW-0560">Oxidoreductase</keyword>
<dbReference type="Proteomes" id="UP000701801">
    <property type="component" value="Unassembled WGS sequence"/>
</dbReference>
<dbReference type="GO" id="GO:0016491">
    <property type="term" value="F:oxidoreductase activity"/>
    <property type="evidence" value="ECO:0007669"/>
    <property type="project" value="UniProtKB-KW"/>
</dbReference>
<evidence type="ECO:0000313" key="3">
    <source>
        <dbReference type="EMBL" id="CAG8983802.1"/>
    </source>
</evidence>
<proteinExistence type="inferred from homology"/>
<name>A0A9N9M1V8_9HELO</name>
<dbReference type="EMBL" id="CAJVRM010000740">
    <property type="protein sequence ID" value="CAG8983802.1"/>
    <property type="molecule type" value="Genomic_DNA"/>
</dbReference>
<evidence type="ECO:0000256" key="1">
    <source>
        <dbReference type="ARBA" id="ARBA00006484"/>
    </source>
</evidence>
<accession>A0A9N9M1V8</accession>
<reference evidence="3" key="1">
    <citation type="submission" date="2021-07" db="EMBL/GenBank/DDBJ databases">
        <authorList>
            <person name="Durling M."/>
        </authorList>
    </citation>
    <scope>NUCLEOTIDE SEQUENCE</scope>
</reference>
<sequence length="315" mass="34890">MATPKGTLIVTGANGGLGSATVKQIVASPEFAGYHGLYLVREAASATGLDSVLATNPSNSHDVLSMDLTDMDSVRQAAKVINSRISSGQIPPIKLLILNAGYNDQGKQAWTKDGLDITFGANYLGHWLLTLLLLQSMNIDSGRIVLRNKAFANEKYKIILRDENTFAAIAKGDWSPAQEVPSWANVFRRYGASKLFLIMMMHELQRRVDQDPNLKNISLLGVRVLIFQIIRPLLCLLMPNGPYRTTQKSASHVLRATVDSDQVMGLLPKDLYFNGLELMETSDESRDPVKRDMVWKQSIRYAGLKEGETILGNWK</sequence>
<dbReference type="PANTHER" id="PTHR24320">
    <property type="entry name" value="RETINOL DEHYDROGENASE"/>
    <property type="match status" value="1"/>
</dbReference>
<dbReference type="Gene3D" id="3.40.50.720">
    <property type="entry name" value="NAD(P)-binding Rossmann-like Domain"/>
    <property type="match status" value="1"/>
</dbReference>
<keyword evidence="4" id="KW-1185">Reference proteome</keyword>
<dbReference type="OrthoDB" id="191139at2759"/>
<comment type="similarity">
    <text evidence="1">Belongs to the short-chain dehydrogenases/reductases (SDR) family.</text>
</comment>
<dbReference type="Pfam" id="PF00106">
    <property type="entry name" value="adh_short"/>
    <property type="match status" value="1"/>
</dbReference>
<dbReference type="SUPFAM" id="SSF51735">
    <property type="entry name" value="NAD(P)-binding Rossmann-fold domains"/>
    <property type="match status" value="1"/>
</dbReference>
<evidence type="ECO:0000256" key="2">
    <source>
        <dbReference type="ARBA" id="ARBA00023002"/>
    </source>
</evidence>
<dbReference type="InterPro" id="IPR036291">
    <property type="entry name" value="NAD(P)-bd_dom_sf"/>
</dbReference>
<evidence type="ECO:0000313" key="4">
    <source>
        <dbReference type="Proteomes" id="UP000701801"/>
    </source>
</evidence>